<dbReference type="Proteomes" id="UP000233551">
    <property type="component" value="Unassembled WGS sequence"/>
</dbReference>
<proteinExistence type="predicted"/>
<dbReference type="AlphaFoldDB" id="A0A2I0HTZ7"/>
<keyword evidence="3" id="KW-1185">Reference proteome</keyword>
<comment type="caution">
    <text evidence="2">The sequence shown here is derived from an EMBL/GenBank/DDBJ whole genome shotgun (WGS) entry which is preliminary data.</text>
</comment>
<accession>A0A2I0HTZ7</accession>
<dbReference type="EMBL" id="PGOL01005732">
    <property type="protein sequence ID" value="PKI34736.1"/>
    <property type="molecule type" value="Genomic_DNA"/>
</dbReference>
<sequence>MGWLSKILKGSSSCPSPKSKRKSRCNCHDHTGSSTMDADYAEDDSPENSENAELDCLTTRSQSEAVSEEGEECDPEDENEEFAEDERLALALQQNLSLEGDGQRCDLARGQHPKSGSPTTSVVVGLGAHHFAILCSVFSPATIPY</sequence>
<protein>
    <submittedName>
        <fullName evidence="2">Uncharacterized protein</fullName>
    </submittedName>
</protein>
<reference evidence="2 3" key="1">
    <citation type="submission" date="2017-11" db="EMBL/GenBank/DDBJ databases">
        <title>De-novo sequencing of pomegranate (Punica granatum L.) genome.</title>
        <authorList>
            <person name="Akparov Z."/>
            <person name="Amiraslanov A."/>
            <person name="Hajiyeva S."/>
            <person name="Abbasov M."/>
            <person name="Kaur K."/>
            <person name="Hamwieh A."/>
            <person name="Solovyev V."/>
            <person name="Salamov A."/>
            <person name="Braich B."/>
            <person name="Kosarev P."/>
            <person name="Mahmoud A."/>
            <person name="Hajiyev E."/>
            <person name="Babayeva S."/>
            <person name="Izzatullayeva V."/>
            <person name="Mammadov A."/>
            <person name="Mammadov A."/>
            <person name="Sharifova S."/>
            <person name="Ojaghi J."/>
            <person name="Eynullazada K."/>
            <person name="Bayramov B."/>
            <person name="Abdulazimova A."/>
            <person name="Shahmuradov I."/>
        </authorList>
    </citation>
    <scope>NUCLEOTIDE SEQUENCE [LARGE SCALE GENOMIC DNA]</scope>
    <source>
        <strain evidence="3">cv. AG2017</strain>
        <tissue evidence="2">Leaf</tissue>
    </source>
</reference>
<evidence type="ECO:0000313" key="2">
    <source>
        <dbReference type="EMBL" id="PKI34736.1"/>
    </source>
</evidence>
<name>A0A2I0HTZ7_PUNGR</name>
<evidence type="ECO:0000256" key="1">
    <source>
        <dbReference type="SAM" id="MobiDB-lite"/>
    </source>
</evidence>
<feature type="compositionally biased region" description="Acidic residues" evidence="1">
    <location>
        <begin position="66"/>
        <end position="81"/>
    </location>
</feature>
<feature type="region of interest" description="Disordered" evidence="1">
    <location>
        <begin position="1"/>
        <end position="81"/>
    </location>
</feature>
<gene>
    <name evidence="2" type="ORF">CRG98_044874</name>
</gene>
<evidence type="ECO:0000313" key="3">
    <source>
        <dbReference type="Proteomes" id="UP000233551"/>
    </source>
</evidence>
<feature type="compositionally biased region" description="Acidic residues" evidence="1">
    <location>
        <begin position="39"/>
        <end position="53"/>
    </location>
</feature>
<organism evidence="2 3">
    <name type="scientific">Punica granatum</name>
    <name type="common">Pomegranate</name>
    <dbReference type="NCBI Taxonomy" id="22663"/>
    <lineage>
        <taxon>Eukaryota</taxon>
        <taxon>Viridiplantae</taxon>
        <taxon>Streptophyta</taxon>
        <taxon>Embryophyta</taxon>
        <taxon>Tracheophyta</taxon>
        <taxon>Spermatophyta</taxon>
        <taxon>Magnoliopsida</taxon>
        <taxon>eudicotyledons</taxon>
        <taxon>Gunneridae</taxon>
        <taxon>Pentapetalae</taxon>
        <taxon>rosids</taxon>
        <taxon>malvids</taxon>
        <taxon>Myrtales</taxon>
        <taxon>Lythraceae</taxon>
        <taxon>Punica</taxon>
    </lineage>
</organism>